<dbReference type="Gene3D" id="3.40.50.150">
    <property type="entry name" value="Vaccinia Virus protein VP39"/>
    <property type="match status" value="1"/>
</dbReference>
<organism evidence="1 2">
    <name type="scientific">Sphingomonas guangdongensis</name>
    <dbReference type="NCBI Taxonomy" id="1141890"/>
    <lineage>
        <taxon>Bacteria</taxon>
        <taxon>Pseudomonadati</taxon>
        <taxon>Pseudomonadota</taxon>
        <taxon>Alphaproteobacteria</taxon>
        <taxon>Sphingomonadales</taxon>
        <taxon>Sphingomonadaceae</taxon>
        <taxon>Sphingomonas</taxon>
    </lineage>
</organism>
<keyword evidence="2" id="KW-1185">Reference proteome</keyword>
<dbReference type="Proteomes" id="UP000219494">
    <property type="component" value="Unassembled WGS sequence"/>
</dbReference>
<evidence type="ECO:0000313" key="1">
    <source>
        <dbReference type="EMBL" id="SOB88262.1"/>
    </source>
</evidence>
<evidence type="ECO:0008006" key="3">
    <source>
        <dbReference type="Google" id="ProtNLM"/>
    </source>
</evidence>
<name>A0A285R7A4_9SPHN</name>
<dbReference type="CDD" id="cd02440">
    <property type="entry name" value="AdoMet_MTases"/>
    <property type="match status" value="1"/>
</dbReference>
<sequence>MIVRLKSAAALARRSARSSQRPVSLSDRSVRSDPRWPEITATLATLRDRRRHAIRIVDADCGRGALLIAVARYARTLGFTAIEGRGIDGSPALIGAARTAAARLHDPAIGLSFECADLLTALSAEAELPADIVLWNGSVHAGHRSDIAAALAGSGDRVIGDPSTSSSDRHAA</sequence>
<gene>
    <name evidence="1" type="ORF">SAMN06297144_3410</name>
</gene>
<dbReference type="RefSeq" id="WP_245858586.1">
    <property type="nucleotide sequence ID" value="NZ_OBMI01000004.1"/>
</dbReference>
<dbReference type="EMBL" id="OBMI01000004">
    <property type="protein sequence ID" value="SOB88262.1"/>
    <property type="molecule type" value="Genomic_DNA"/>
</dbReference>
<reference evidence="1 2" key="1">
    <citation type="submission" date="2017-07" db="EMBL/GenBank/DDBJ databases">
        <authorList>
            <person name="Sun Z.S."/>
            <person name="Albrecht U."/>
            <person name="Echele G."/>
            <person name="Lee C.C."/>
        </authorList>
    </citation>
    <scope>NUCLEOTIDE SEQUENCE [LARGE SCALE GENOMIC DNA]</scope>
    <source>
        <strain evidence="1 2">CGMCC 1.12672</strain>
    </source>
</reference>
<dbReference type="SUPFAM" id="SSF53335">
    <property type="entry name" value="S-adenosyl-L-methionine-dependent methyltransferases"/>
    <property type="match status" value="1"/>
</dbReference>
<proteinExistence type="predicted"/>
<accession>A0A285R7A4</accession>
<dbReference type="InterPro" id="IPR029063">
    <property type="entry name" value="SAM-dependent_MTases_sf"/>
</dbReference>
<evidence type="ECO:0000313" key="2">
    <source>
        <dbReference type="Proteomes" id="UP000219494"/>
    </source>
</evidence>
<protein>
    <recommendedName>
        <fullName evidence="3">Methyltransferase domain-containing protein</fullName>
    </recommendedName>
</protein>
<dbReference type="AlphaFoldDB" id="A0A285R7A4"/>